<evidence type="ECO:0000313" key="2">
    <source>
        <dbReference type="EMBL" id="CAD8180534.1"/>
    </source>
</evidence>
<proteinExistence type="predicted"/>
<dbReference type="Pfam" id="PF00787">
    <property type="entry name" value="PX"/>
    <property type="match status" value="1"/>
</dbReference>
<dbReference type="GO" id="GO:0035091">
    <property type="term" value="F:phosphatidylinositol binding"/>
    <property type="evidence" value="ECO:0007669"/>
    <property type="project" value="InterPro"/>
</dbReference>
<organism evidence="2 3">
    <name type="scientific">Paramecium pentaurelia</name>
    <dbReference type="NCBI Taxonomy" id="43138"/>
    <lineage>
        <taxon>Eukaryota</taxon>
        <taxon>Sar</taxon>
        <taxon>Alveolata</taxon>
        <taxon>Ciliophora</taxon>
        <taxon>Intramacronucleata</taxon>
        <taxon>Oligohymenophorea</taxon>
        <taxon>Peniculida</taxon>
        <taxon>Parameciidae</taxon>
        <taxon>Paramecium</taxon>
    </lineage>
</organism>
<protein>
    <recommendedName>
        <fullName evidence="1">PX domain-containing protein</fullName>
    </recommendedName>
</protein>
<sequence length="374" mass="45042">MTEYFDQILTSQIISDVRKRAPIMDTKSIYYTIYLKSTDIEPHLAWETVKYTFEIIKTDLIHGIEENHQFTRRYSHFEWLQNELESKHIGRILPSLPQKTQNYDKDKRKYEFIYYMQKLLDHKLLKNSDVLQKFISKELKDFNDFQDYLNKLSESNTIINRIMNTGVSLVSLFSKCVNFGSSQFLPRIPDKQDSQIDEVSKEIQLNKQQTEIIFSDMQKVVQKLLIQSKSLVISQEIFLTECQQTDEFMKLKQITKVYETLQINLKERYIYRLETCIRDYDQAIKIINQYKELKDQIYKDSQQINNINIGKSKLEELKYAINNNKQKFEQLYTNFLDDLPIFKYQQQFYLKDIQSNFHTELSEFYLTLKNYKQQ</sequence>
<dbReference type="OrthoDB" id="10254720at2759"/>
<dbReference type="Proteomes" id="UP000689195">
    <property type="component" value="Unassembled WGS sequence"/>
</dbReference>
<comment type="caution">
    <text evidence="2">The sequence shown here is derived from an EMBL/GenBank/DDBJ whole genome shotgun (WGS) entry which is preliminary data.</text>
</comment>
<dbReference type="AlphaFoldDB" id="A0A8S1VSC8"/>
<dbReference type="SMART" id="SM00312">
    <property type="entry name" value="PX"/>
    <property type="match status" value="1"/>
</dbReference>
<dbReference type="GO" id="GO:0005768">
    <property type="term" value="C:endosome"/>
    <property type="evidence" value="ECO:0007669"/>
    <property type="project" value="TreeGrafter"/>
</dbReference>
<keyword evidence="3" id="KW-1185">Reference proteome</keyword>
<gene>
    <name evidence="2" type="ORF">PPENT_87.1.T0740171</name>
</gene>
<feature type="domain" description="PX" evidence="1">
    <location>
        <begin position="9"/>
        <end position="141"/>
    </location>
</feature>
<dbReference type="PANTHER" id="PTHR10555">
    <property type="entry name" value="SORTING NEXIN"/>
    <property type="match status" value="1"/>
</dbReference>
<dbReference type="PANTHER" id="PTHR10555:SF170">
    <property type="entry name" value="FI18122P1"/>
    <property type="match status" value="1"/>
</dbReference>
<evidence type="ECO:0000313" key="3">
    <source>
        <dbReference type="Proteomes" id="UP000689195"/>
    </source>
</evidence>
<dbReference type="CDD" id="cd06093">
    <property type="entry name" value="PX_domain"/>
    <property type="match status" value="1"/>
</dbReference>
<evidence type="ECO:0000259" key="1">
    <source>
        <dbReference type="PROSITE" id="PS50195"/>
    </source>
</evidence>
<accession>A0A8S1VSC8</accession>
<dbReference type="EMBL" id="CAJJDO010000074">
    <property type="protein sequence ID" value="CAD8180534.1"/>
    <property type="molecule type" value="Genomic_DNA"/>
</dbReference>
<reference evidence="2" key="1">
    <citation type="submission" date="2021-01" db="EMBL/GenBank/DDBJ databases">
        <authorList>
            <consortium name="Genoscope - CEA"/>
            <person name="William W."/>
        </authorList>
    </citation>
    <scope>NUCLEOTIDE SEQUENCE</scope>
</reference>
<dbReference type="PROSITE" id="PS50195">
    <property type="entry name" value="PX"/>
    <property type="match status" value="1"/>
</dbReference>
<dbReference type="InterPro" id="IPR001683">
    <property type="entry name" value="PX_dom"/>
</dbReference>
<name>A0A8S1VSC8_9CILI</name>